<comment type="caution">
    <text evidence="2">The sequence shown here is derived from an EMBL/GenBank/DDBJ whole genome shotgun (WGS) entry which is preliminary data.</text>
</comment>
<accession>A0A1Y2CDE4</accession>
<dbReference type="GO" id="GO:0006801">
    <property type="term" value="P:superoxide metabolic process"/>
    <property type="evidence" value="ECO:0007669"/>
    <property type="project" value="InterPro"/>
</dbReference>
<evidence type="ECO:0000259" key="1">
    <source>
        <dbReference type="Pfam" id="PF00080"/>
    </source>
</evidence>
<dbReference type="InterPro" id="IPR036423">
    <property type="entry name" value="SOD-like_Cu/Zn_dom_sf"/>
</dbReference>
<feature type="non-terminal residue" evidence="2">
    <location>
        <position position="144"/>
    </location>
</feature>
<dbReference type="Pfam" id="PF00080">
    <property type="entry name" value="Sod_Cu"/>
    <property type="match status" value="1"/>
</dbReference>
<dbReference type="EMBL" id="MCGO01000020">
    <property type="protein sequence ID" value="ORY45080.1"/>
    <property type="molecule type" value="Genomic_DNA"/>
</dbReference>
<protein>
    <submittedName>
        <fullName evidence="2">Cu,Zn superoxide dismutase-like protein</fullName>
    </submittedName>
</protein>
<gene>
    <name evidence="2" type="ORF">BCR33DRAFT_641972</name>
</gene>
<dbReference type="Proteomes" id="UP000193642">
    <property type="component" value="Unassembled WGS sequence"/>
</dbReference>
<dbReference type="SUPFAM" id="SSF49329">
    <property type="entry name" value="Cu,Zn superoxide dismutase-like"/>
    <property type="match status" value="1"/>
</dbReference>
<keyword evidence="3" id="KW-1185">Reference proteome</keyword>
<dbReference type="AlphaFoldDB" id="A0A1Y2CDE4"/>
<dbReference type="InterPro" id="IPR001424">
    <property type="entry name" value="SOD_Cu_Zn_dom"/>
</dbReference>
<dbReference type="GO" id="GO:0005507">
    <property type="term" value="F:copper ion binding"/>
    <property type="evidence" value="ECO:0007669"/>
    <property type="project" value="InterPro"/>
</dbReference>
<dbReference type="Gene3D" id="2.60.40.200">
    <property type="entry name" value="Superoxide dismutase, copper/zinc binding domain"/>
    <property type="match status" value="1"/>
</dbReference>
<proteinExistence type="predicted"/>
<name>A0A1Y2CDE4_9FUNG</name>
<dbReference type="PANTHER" id="PTHR10003">
    <property type="entry name" value="SUPEROXIDE DISMUTASE CU-ZN -RELATED"/>
    <property type="match status" value="1"/>
</dbReference>
<evidence type="ECO:0000313" key="3">
    <source>
        <dbReference type="Proteomes" id="UP000193642"/>
    </source>
</evidence>
<dbReference type="OrthoDB" id="2015551at2759"/>
<organism evidence="2 3">
    <name type="scientific">Rhizoclosmatium globosum</name>
    <dbReference type="NCBI Taxonomy" id="329046"/>
    <lineage>
        <taxon>Eukaryota</taxon>
        <taxon>Fungi</taxon>
        <taxon>Fungi incertae sedis</taxon>
        <taxon>Chytridiomycota</taxon>
        <taxon>Chytridiomycota incertae sedis</taxon>
        <taxon>Chytridiomycetes</taxon>
        <taxon>Chytridiales</taxon>
        <taxon>Chytriomycetaceae</taxon>
        <taxon>Rhizoclosmatium</taxon>
    </lineage>
</organism>
<evidence type="ECO:0000313" key="2">
    <source>
        <dbReference type="EMBL" id="ORY45080.1"/>
    </source>
</evidence>
<reference evidence="2 3" key="1">
    <citation type="submission" date="2016-07" db="EMBL/GenBank/DDBJ databases">
        <title>Pervasive Adenine N6-methylation of Active Genes in Fungi.</title>
        <authorList>
            <consortium name="DOE Joint Genome Institute"/>
            <person name="Mondo S.J."/>
            <person name="Dannebaum R.O."/>
            <person name="Kuo R.C."/>
            <person name="Labutti K."/>
            <person name="Haridas S."/>
            <person name="Kuo A."/>
            <person name="Salamov A."/>
            <person name="Ahrendt S.R."/>
            <person name="Lipzen A."/>
            <person name="Sullivan W."/>
            <person name="Andreopoulos W.B."/>
            <person name="Clum A."/>
            <person name="Lindquist E."/>
            <person name="Daum C."/>
            <person name="Ramamoorthy G.K."/>
            <person name="Gryganskyi A."/>
            <person name="Culley D."/>
            <person name="Magnuson J.K."/>
            <person name="James T.Y."/>
            <person name="O'Malley M.A."/>
            <person name="Stajich J.E."/>
            <person name="Spatafora J.W."/>
            <person name="Visel A."/>
            <person name="Grigoriev I.V."/>
        </authorList>
    </citation>
    <scope>NUCLEOTIDE SEQUENCE [LARGE SCALE GENOMIC DNA]</scope>
    <source>
        <strain evidence="2 3">JEL800</strain>
    </source>
</reference>
<dbReference type="PRINTS" id="PR00068">
    <property type="entry name" value="CUZNDISMTASE"/>
</dbReference>
<dbReference type="InterPro" id="IPR024134">
    <property type="entry name" value="SOD_Cu/Zn_/chaperone"/>
</dbReference>
<sequence>NQSTFSGTFTLIQSASTGQIKGLLNANGLVPLTRHAIHIHSFGDTSQFDTQIGPHFNPTNTSHGCPSSTSTTAFHLGDIGSFDVDSTGSVVNKAWTLTPNNISLINLNSPGFVLGRSIAIHEKEDDCTSQPAGNSGAKIAVGVV</sequence>
<feature type="domain" description="Superoxide dismutase copper/zinc binding" evidence="1">
    <location>
        <begin position="6"/>
        <end position="144"/>
    </location>
</feature>
<feature type="non-terminal residue" evidence="2">
    <location>
        <position position="1"/>
    </location>
</feature>
<dbReference type="STRING" id="329046.A0A1Y2CDE4"/>